<proteinExistence type="predicted"/>
<dbReference type="AlphaFoldDB" id="A0A0A9BPI9"/>
<sequence>MLVKIQSCWPLGKLYDRWSHMFTYIAVSVWFIYLLCCLLFIEELTIWHVLWLTVLWNGGCRCWGLPPPFEKNAILSVDV</sequence>
<organism evidence="2">
    <name type="scientific">Arundo donax</name>
    <name type="common">Giant reed</name>
    <name type="synonym">Donax arundinaceus</name>
    <dbReference type="NCBI Taxonomy" id="35708"/>
    <lineage>
        <taxon>Eukaryota</taxon>
        <taxon>Viridiplantae</taxon>
        <taxon>Streptophyta</taxon>
        <taxon>Embryophyta</taxon>
        <taxon>Tracheophyta</taxon>
        <taxon>Spermatophyta</taxon>
        <taxon>Magnoliopsida</taxon>
        <taxon>Liliopsida</taxon>
        <taxon>Poales</taxon>
        <taxon>Poaceae</taxon>
        <taxon>PACMAD clade</taxon>
        <taxon>Arundinoideae</taxon>
        <taxon>Arundineae</taxon>
        <taxon>Arundo</taxon>
    </lineage>
</organism>
<keyword evidence="1" id="KW-0812">Transmembrane</keyword>
<evidence type="ECO:0000256" key="1">
    <source>
        <dbReference type="SAM" id="Phobius"/>
    </source>
</evidence>
<keyword evidence="1" id="KW-0472">Membrane</keyword>
<feature type="transmembrane region" description="Helical" evidence="1">
    <location>
        <begin position="21"/>
        <end position="41"/>
    </location>
</feature>
<dbReference type="EMBL" id="GBRH01236718">
    <property type="protein sequence ID" value="JAD61177.1"/>
    <property type="molecule type" value="Transcribed_RNA"/>
</dbReference>
<keyword evidence="1" id="KW-1133">Transmembrane helix</keyword>
<protein>
    <submittedName>
        <fullName evidence="2">Uncharacterized protein</fullName>
    </submittedName>
</protein>
<reference evidence="2" key="1">
    <citation type="submission" date="2014-09" db="EMBL/GenBank/DDBJ databases">
        <authorList>
            <person name="Magalhaes I.L.F."/>
            <person name="Oliveira U."/>
            <person name="Santos F.R."/>
            <person name="Vidigal T.H.D.A."/>
            <person name="Brescovit A.D."/>
            <person name="Santos A.J."/>
        </authorList>
    </citation>
    <scope>NUCLEOTIDE SEQUENCE</scope>
    <source>
        <tissue evidence="2">Shoot tissue taken approximately 20 cm above the soil surface</tissue>
    </source>
</reference>
<name>A0A0A9BPI9_ARUDO</name>
<accession>A0A0A9BPI9</accession>
<reference evidence="2" key="2">
    <citation type="journal article" date="2015" name="Data Brief">
        <title>Shoot transcriptome of the giant reed, Arundo donax.</title>
        <authorList>
            <person name="Barrero R.A."/>
            <person name="Guerrero F.D."/>
            <person name="Moolhuijzen P."/>
            <person name="Goolsby J.A."/>
            <person name="Tidwell J."/>
            <person name="Bellgard S.E."/>
            <person name="Bellgard M.I."/>
        </authorList>
    </citation>
    <scope>NUCLEOTIDE SEQUENCE</scope>
    <source>
        <tissue evidence="2">Shoot tissue taken approximately 20 cm above the soil surface</tissue>
    </source>
</reference>
<evidence type="ECO:0000313" key="2">
    <source>
        <dbReference type="EMBL" id="JAD61177.1"/>
    </source>
</evidence>